<feature type="compositionally biased region" description="Basic residues" evidence="8">
    <location>
        <begin position="497"/>
        <end position="507"/>
    </location>
</feature>
<keyword evidence="4 9" id="KW-0812">Transmembrane</keyword>
<evidence type="ECO:0000313" key="11">
    <source>
        <dbReference type="Proteomes" id="UP001244341"/>
    </source>
</evidence>
<evidence type="ECO:0000256" key="2">
    <source>
        <dbReference type="ARBA" id="ARBA00004412"/>
    </source>
</evidence>
<feature type="region of interest" description="Disordered" evidence="8">
    <location>
        <begin position="636"/>
        <end position="657"/>
    </location>
</feature>
<proteinExistence type="inferred from homology"/>
<feature type="compositionally biased region" description="Basic and acidic residues" evidence="8">
    <location>
        <begin position="641"/>
        <end position="652"/>
    </location>
</feature>
<feature type="transmembrane region" description="Helical" evidence="9">
    <location>
        <begin position="6"/>
        <end position="25"/>
    </location>
</feature>
<feature type="transmembrane region" description="Helical" evidence="9">
    <location>
        <begin position="177"/>
        <end position="203"/>
    </location>
</feature>
<feature type="transmembrane region" description="Helical" evidence="9">
    <location>
        <begin position="223"/>
        <end position="240"/>
    </location>
</feature>
<evidence type="ECO:0000256" key="6">
    <source>
        <dbReference type="ARBA" id="ARBA00023136"/>
    </source>
</evidence>
<feature type="compositionally biased region" description="Polar residues" evidence="8">
    <location>
        <begin position="414"/>
        <end position="424"/>
    </location>
</feature>
<gene>
    <name evidence="10" type="ORF">OEZ85_012298</name>
</gene>
<keyword evidence="5 9" id="KW-1133">Transmembrane helix</keyword>
<dbReference type="EMBL" id="CP126210">
    <property type="protein sequence ID" value="WIA12231.1"/>
    <property type="molecule type" value="Genomic_DNA"/>
</dbReference>
<feature type="compositionally biased region" description="Acidic residues" evidence="8">
    <location>
        <begin position="401"/>
        <end position="413"/>
    </location>
</feature>
<feature type="region of interest" description="Disordered" evidence="8">
    <location>
        <begin position="488"/>
        <end position="507"/>
    </location>
</feature>
<feature type="compositionally biased region" description="Polar residues" evidence="8">
    <location>
        <begin position="742"/>
        <end position="757"/>
    </location>
</feature>
<dbReference type="SUPFAM" id="SSF103481">
    <property type="entry name" value="Multidrug resistance efflux transporter EmrE"/>
    <property type="match status" value="1"/>
</dbReference>
<evidence type="ECO:0000256" key="8">
    <source>
        <dbReference type="SAM" id="MobiDB-lite"/>
    </source>
</evidence>
<comment type="function">
    <text evidence="7">Acts as a Mg(2+) transporter. Can also transport other divalent cations such as Fe(2+), Sr(2+), Ba(2+), Mn(2+) and Co(2+) but to a much less extent than Mg(2+).</text>
</comment>
<feature type="transmembrane region" description="Helical" evidence="9">
    <location>
        <begin position="252"/>
        <end position="275"/>
    </location>
</feature>
<evidence type="ECO:0000256" key="1">
    <source>
        <dbReference type="ARBA" id="ARBA00004141"/>
    </source>
</evidence>
<comment type="subcellular location">
    <subcellularLocation>
        <location evidence="2">Early endosome</location>
    </subcellularLocation>
    <subcellularLocation>
        <location evidence="1">Membrane</location>
        <topology evidence="1">Multi-pass membrane protein</topology>
    </subcellularLocation>
</comment>
<dbReference type="PANTHER" id="PTHR12570">
    <property type="match status" value="1"/>
</dbReference>
<name>A0ABY8TVC1_TETOB</name>
<feature type="transmembrane region" description="Helical" evidence="9">
    <location>
        <begin position="104"/>
        <end position="124"/>
    </location>
</feature>
<evidence type="ECO:0000256" key="3">
    <source>
        <dbReference type="ARBA" id="ARBA00007001"/>
    </source>
</evidence>
<dbReference type="InterPro" id="IPR037185">
    <property type="entry name" value="EmrE-like"/>
</dbReference>
<dbReference type="PANTHER" id="PTHR12570:SF9">
    <property type="entry name" value="MAGNESIUM TRANSPORTER NIPA8-RELATED"/>
    <property type="match status" value="1"/>
</dbReference>
<accession>A0ABY8TVC1</accession>
<sequence>MGAWLLGVGINLVGSILINLGTNVMKLGHNKRAALPEPLTGSKKAVSKIREWQIGVALFSVGNVANFISFGYAAQSLLAAIGCVQFVSNVLFASFVLKEKVSAAVIIAISCIVGGCIVLVSFGSHSSREYTYKDLLALYRKPAYVSYMAIGAAVVMAAYAGFWIGQRQVSAKGPRAAALWGAVLPLLYCLFSAIIGTQSVLFSKTLAVLLRATASGDNQLTKWFTWLVLPAFLFTAVFWVSRLNKGLKMFPAMVIVPTLQICWTLFSILSGMLYFQEYQEMGWLQASMFCLGVAIVFAGVFLLTKASTPAHPQSQPASPLVAGAKVSYLHSTQDGTDEVAAGSPGGDGCIRTAIDATPDIDGHGGLLAAPVPDTPGSQPSFFLTSAPSQPEPELHPPIEHSDEDNDGWEDDEQSLLSVGRQPSHSVLGGRAGSSSSSFSLGRALAALRLQQLWQGGEAGQGSSAAAGSGGGDGVRGVQVLPDSGLSLEQGAAEASARQRRQSNQRLRARVGSLSRAVAADFSLDETAAARLSLGLGDESMPGISLFAMPMADLYGSQKAAAVARRYGALPDHSQGGAPESAAFLQARPQRAEASLLGGSMQLSTFGSGGGASSSRTSLELDDGSLDPSAAAAIRGLNRSSSSREEQQQRQAERQLAVHAAAGAPRGINPLSNAIDMSPSAHAASSKAPFDGLSNILSEVKSNFKELTASIQTAGSNRSYARMQSKDEMFAIVEDDEQGTSGGQAPSSGSFDGSSQGTKGCAIAAAAGGCCTQ</sequence>
<feature type="transmembrane region" description="Helical" evidence="9">
    <location>
        <begin position="144"/>
        <end position="165"/>
    </location>
</feature>
<evidence type="ECO:0000313" key="10">
    <source>
        <dbReference type="EMBL" id="WIA12231.1"/>
    </source>
</evidence>
<dbReference type="Proteomes" id="UP001244341">
    <property type="component" value="Chromosome 3b"/>
</dbReference>
<comment type="similarity">
    <text evidence="3">Belongs to the NIPA (TC 2.A.7) family.</text>
</comment>
<dbReference type="InterPro" id="IPR008521">
    <property type="entry name" value="Mg_trans_NIPA"/>
</dbReference>
<protein>
    <recommendedName>
        <fullName evidence="12">Magnesium transporter</fullName>
    </recommendedName>
</protein>
<feature type="region of interest" description="Disordered" evidence="8">
    <location>
        <begin position="733"/>
        <end position="757"/>
    </location>
</feature>
<evidence type="ECO:0000256" key="4">
    <source>
        <dbReference type="ARBA" id="ARBA00022692"/>
    </source>
</evidence>
<reference evidence="10 11" key="1">
    <citation type="submission" date="2023-05" db="EMBL/GenBank/DDBJ databases">
        <title>A 100% complete, gapless, phased diploid assembly of the Scenedesmus obliquus UTEX 3031 genome.</title>
        <authorList>
            <person name="Biondi T.C."/>
            <person name="Hanschen E.R."/>
            <person name="Kwon T."/>
            <person name="Eng W."/>
            <person name="Kruse C.P.S."/>
            <person name="Koehler S.I."/>
            <person name="Kunde Y."/>
            <person name="Gleasner C.D."/>
            <person name="You Mak K.T."/>
            <person name="Polle J."/>
            <person name="Hovde B.T."/>
            <person name="Starkenburg S.R."/>
        </authorList>
    </citation>
    <scope>NUCLEOTIDE SEQUENCE [LARGE SCALE GENOMIC DNA]</scope>
    <source>
        <strain evidence="10 11">DOE0152z</strain>
    </source>
</reference>
<evidence type="ECO:0008006" key="12">
    <source>
        <dbReference type="Google" id="ProtNLM"/>
    </source>
</evidence>
<feature type="region of interest" description="Disordered" evidence="8">
    <location>
        <begin position="361"/>
        <end position="433"/>
    </location>
</feature>
<evidence type="ECO:0000256" key="7">
    <source>
        <dbReference type="ARBA" id="ARBA00025284"/>
    </source>
</evidence>
<keyword evidence="6 9" id="KW-0472">Membrane</keyword>
<evidence type="ECO:0000256" key="5">
    <source>
        <dbReference type="ARBA" id="ARBA00022989"/>
    </source>
</evidence>
<feature type="region of interest" description="Disordered" evidence="8">
    <location>
        <begin position="458"/>
        <end position="479"/>
    </location>
</feature>
<keyword evidence="11" id="KW-1185">Reference proteome</keyword>
<evidence type="ECO:0000256" key="9">
    <source>
        <dbReference type="SAM" id="Phobius"/>
    </source>
</evidence>
<feature type="transmembrane region" description="Helical" evidence="9">
    <location>
        <begin position="52"/>
        <end position="72"/>
    </location>
</feature>
<feature type="compositionally biased region" description="Polar residues" evidence="8">
    <location>
        <begin position="375"/>
        <end position="388"/>
    </location>
</feature>
<feature type="transmembrane region" description="Helical" evidence="9">
    <location>
        <begin position="281"/>
        <end position="303"/>
    </location>
</feature>
<organism evidence="10 11">
    <name type="scientific">Tetradesmus obliquus</name>
    <name type="common">Green alga</name>
    <name type="synonym">Acutodesmus obliquus</name>
    <dbReference type="NCBI Taxonomy" id="3088"/>
    <lineage>
        <taxon>Eukaryota</taxon>
        <taxon>Viridiplantae</taxon>
        <taxon>Chlorophyta</taxon>
        <taxon>core chlorophytes</taxon>
        <taxon>Chlorophyceae</taxon>
        <taxon>CS clade</taxon>
        <taxon>Sphaeropleales</taxon>
        <taxon>Scenedesmaceae</taxon>
        <taxon>Tetradesmus</taxon>
    </lineage>
</organism>
<dbReference type="Pfam" id="PF05653">
    <property type="entry name" value="Mg_trans_NIPA"/>
    <property type="match status" value="1"/>
</dbReference>